<keyword evidence="5" id="KW-0031">Aminopeptidase</keyword>
<dbReference type="FunFam" id="3.40.50.200:FF:000003">
    <property type="entry name" value="Tripeptidyl peptidase 2"/>
    <property type="match status" value="1"/>
</dbReference>
<name>A0A0K0FEM2_STRVS</name>
<evidence type="ECO:0000256" key="2">
    <source>
        <dbReference type="ARBA" id="ARBA00011073"/>
    </source>
</evidence>
<dbReference type="Pfam" id="PF21223">
    <property type="entry name" value="TPPII_Ig-like-1"/>
    <property type="match status" value="1"/>
</dbReference>
<dbReference type="Proteomes" id="UP000035680">
    <property type="component" value="Unassembled WGS sequence"/>
</dbReference>
<dbReference type="Gene3D" id="3.40.50.200">
    <property type="entry name" value="Peptidase S8/S53 domain"/>
    <property type="match status" value="1"/>
</dbReference>
<keyword evidence="6 10" id="KW-0645">Protease</keyword>
<comment type="catalytic activity">
    <reaction evidence="1">
        <text>Release of an N-terminal tripeptide from a polypeptide.</text>
        <dbReference type="EC" id="3.4.14.10"/>
    </reaction>
</comment>
<dbReference type="Pfam" id="PF21316">
    <property type="entry name" value="TPPII_GBD"/>
    <property type="match status" value="1"/>
</dbReference>
<dbReference type="PANTHER" id="PTHR43806">
    <property type="entry name" value="PEPTIDASE S8"/>
    <property type="match status" value="1"/>
</dbReference>
<evidence type="ECO:0000256" key="3">
    <source>
        <dbReference type="ARBA" id="ARBA00012462"/>
    </source>
</evidence>
<dbReference type="PROSITE" id="PS51892">
    <property type="entry name" value="SUBTILASE"/>
    <property type="match status" value="1"/>
</dbReference>
<evidence type="ECO:0000256" key="5">
    <source>
        <dbReference type="ARBA" id="ARBA00022438"/>
    </source>
</evidence>
<evidence type="ECO:0000256" key="6">
    <source>
        <dbReference type="ARBA" id="ARBA00022670"/>
    </source>
</evidence>
<accession>A0A0K0FEM2</accession>
<comment type="similarity">
    <text evidence="2 10">Belongs to the peptidase S8 family.</text>
</comment>
<evidence type="ECO:0000259" key="12">
    <source>
        <dbReference type="Pfam" id="PF00082"/>
    </source>
</evidence>
<dbReference type="EC" id="3.4.14.10" evidence="3"/>
<evidence type="ECO:0000259" key="15">
    <source>
        <dbReference type="Pfam" id="PF21316"/>
    </source>
</evidence>
<dbReference type="GO" id="GO:0008240">
    <property type="term" value="F:tripeptidyl-peptidase activity"/>
    <property type="evidence" value="ECO:0007669"/>
    <property type="project" value="UniProtKB-EC"/>
</dbReference>
<feature type="compositionally biased region" description="Basic and acidic residues" evidence="11">
    <location>
        <begin position="1254"/>
        <end position="1271"/>
    </location>
</feature>
<dbReference type="PROSITE" id="PS00138">
    <property type="entry name" value="SUBTILASE_SER"/>
    <property type="match status" value="1"/>
</dbReference>
<keyword evidence="7 10" id="KW-0378">Hydrolase</keyword>
<evidence type="ECO:0000256" key="7">
    <source>
        <dbReference type="ARBA" id="ARBA00022801"/>
    </source>
</evidence>
<evidence type="ECO:0000256" key="11">
    <source>
        <dbReference type="SAM" id="MobiDB-lite"/>
    </source>
</evidence>
<dbReference type="InterPro" id="IPR000209">
    <property type="entry name" value="Peptidase_S8/S53_dom"/>
</dbReference>
<reference evidence="17" key="2">
    <citation type="submission" date="2015-08" db="UniProtKB">
        <authorList>
            <consortium name="WormBaseParasite"/>
        </authorList>
    </citation>
    <scope>IDENTIFICATION</scope>
</reference>
<protein>
    <recommendedName>
        <fullName evidence="4">Tripeptidyl-peptidase 2</fullName>
        <ecNumber evidence="3">3.4.14.10</ecNumber>
    </recommendedName>
    <alternativeName>
        <fullName evidence="9">Tripeptidyl aminopeptidase</fullName>
    </alternativeName>
</protein>
<feature type="domain" description="Tripeptidyl-peptidase II galactose-binding" evidence="15">
    <location>
        <begin position="749"/>
        <end position="835"/>
    </location>
</feature>
<feature type="active site" description="Charge relay system" evidence="10">
    <location>
        <position position="535"/>
    </location>
</feature>
<reference evidence="16" key="1">
    <citation type="submission" date="2014-07" db="EMBL/GenBank/DDBJ databases">
        <authorList>
            <person name="Martin A.A"/>
            <person name="De Silva N."/>
        </authorList>
    </citation>
    <scope>NUCLEOTIDE SEQUENCE</scope>
</reference>
<feature type="domain" description="Peptidase S8/S53" evidence="12">
    <location>
        <begin position="118"/>
        <end position="586"/>
    </location>
</feature>
<dbReference type="Pfam" id="PF00082">
    <property type="entry name" value="Peptidase_S8"/>
    <property type="match status" value="1"/>
</dbReference>
<dbReference type="GO" id="GO:0004177">
    <property type="term" value="F:aminopeptidase activity"/>
    <property type="evidence" value="ECO:0007669"/>
    <property type="project" value="UniProtKB-KW"/>
</dbReference>
<keyword evidence="16" id="KW-1185">Reference proteome</keyword>
<dbReference type="PANTHER" id="PTHR43806:SF14">
    <property type="entry name" value="TRIPEPTIDYL-PEPTIDASE 2"/>
    <property type="match status" value="1"/>
</dbReference>
<keyword evidence="8 10" id="KW-0720">Serine protease</keyword>
<evidence type="ECO:0000256" key="4">
    <source>
        <dbReference type="ARBA" id="ARBA00020244"/>
    </source>
</evidence>
<feature type="domain" description="Tripeptidyl-peptidase II first Ig-like" evidence="14">
    <location>
        <begin position="614"/>
        <end position="730"/>
    </location>
</feature>
<feature type="active site" description="Charge relay system" evidence="10">
    <location>
        <position position="350"/>
    </location>
</feature>
<dbReference type="InterPro" id="IPR023828">
    <property type="entry name" value="Peptidase_S8_Ser-AS"/>
</dbReference>
<dbReference type="Pfam" id="PF12580">
    <property type="entry name" value="TPPII"/>
    <property type="match status" value="1"/>
</dbReference>
<dbReference type="Gene3D" id="1.25.40.710">
    <property type="match status" value="1"/>
</dbReference>
<evidence type="ECO:0000313" key="16">
    <source>
        <dbReference type="Proteomes" id="UP000035680"/>
    </source>
</evidence>
<dbReference type="GO" id="GO:0004252">
    <property type="term" value="F:serine-type endopeptidase activity"/>
    <property type="evidence" value="ECO:0007669"/>
    <property type="project" value="UniProtKB-UniRule"/>
</dbReference>
<dbReference type="SUPFAM" id="SSF52743">
    <property type="entry name" value="Subtilisin-like"/>
    <property type="match status" value="1"/>
</dbReference>
<evidence type="ECO:0000259" key="13">
    <source>
        <dbReference type="Pfam" id="PF12580"/>
    </source>
</evidence>
<evidence type="ECO:0000259" key="14">
    <source>
        <dbReference type="Pfam" id="PF21223"/>
    </source>
</evidence>
<dbReference type="GO" id="GO:0005829">
    <property type="term" value="C:cytosol"/>
    <property type="evidence" value="ECO:0007669"/>
    <property type="project" value="TreeGrafter"/>
</dbReference>
<evidence type="ECO:0000313" key="17">
    <source>
        <dbReference type="WBParaSite" id="SVE_0730700.1"/>
    </source>
</evidence>
<dbReference type="InterPro" id="IPR046940">
    <property type="entry name" value="TPPII_Ig-like_sf"/>
</dbReference>
<organism evidence="16 17">
    <name type="scientific">Strongyloides venezuelensis</name>
    <name type="common">Threadworm</name>
    <dbReference type="NCBI Taxonomy" id="75913"/>
    <lineage>
        <taxon>Eukaryota</taxon>
        <taxon>Metazoa</taxon>
        <taxon>Ecdysozoa</taxon>
        <taxon>Nematoda</taxon>
        <taxon>Chromadorea</taxon>
        <taxon>Rhabditida</taxon>
        <taxon>Tylenchina</taxon>
        <taxon>Panagrolaimomorpha</taxon>
        <taxon>Strongyloidoidea</taxon>
        <taxon>Strongyloididae</taxon>
        <taxon>Strongyloides</taxon>
    </lineage>
</organism>
<dbReference type="Gene3D" id="2.60.40.3170">
    <property type="match status" value="1"/>
</dbReference>
<feature type="region of interest" description="Disordered" evidence="11">
    <location>
        <begin position="1251"/>
        <end position="1279"/>
    </location>
</feature>
<dbReference type="InterPro" id="IPR048383">
    <property type="entry name" value="TPPII_Ig-like-1"/>
</dbReference>
<feature type="domain" description="Tripeptidyl peptidase II second Ig-like" evidence="13">
    <location>
        <begin position="876"/>
        <end position="1058"/>
    </location>
</feature>
<feature type="active site" description="Charge relay system" evidence="10">
    <location>
        <position position="127"/>
    </location>
</feature>
<dbReference type="InterPro" id="IPR048384">
    <property type="entry name" value="TPPII_GBD"/>
</dbReference>
<dbReference type="InterPro" id="IPR036852">
    <property type="entry name" value="Peptidase_S8/S53_dom_sf"/>
</dbReference>
<dbReference type="InterPro" id="IPR015500">
    <property type="entry name" value="Peptidase_S8_subtilisin-rel"/>
</dbReference>
<dbReference type="GO" id="GO:0006508">
    <property type="term" value="P:proteolysis"/>
    <property type="evidence" value="ECO:0007669"/>
    <property type="project" value="UniProtKB-KW"/>
</dbReference>
<proteinExistence type="inferred from homology"/>
<evidence type="ECO:0000256" key="1">
    <source>
        <dbReference type="ARBA" id="ARBA00001910"/>
    </source>
</evidence>
<dbReference type="Gene3D" id="2.20.25.690">
    <property type="match status" value="1"/>
</dbReference>
<dbReference type="STRING" id="75913.A0A0K0FEM2"/>
<sequence length="1391" mass="154946">MYISKIKIYPREYNILKKLGNDRESKVTRSLSQRSLSLIKTNHQYAATAFFPINKKRNLSGHSIAFSGCPVNIATNPNKNMDDFKNDEVLEDFPIHELVPKLPTQQKSFLEKYPEYDGRNVLIAILDTGVDVSLPSLQVTSTGERKIVDVIDCSGAGDVDMSKVVTVKDGFITGLTGRKLMIPETWDNPSGKYHIGVKNIYELYSKTLVSRVNKHKKENVWKSAQNLSLADVRKALTKHEEEIGGKSDKIADKTRRDDLIAQLEFLKNADKYEDDDGPVADVIAFQDSKKSWKICLDTSYRGRLGMCTLLSTYKESGEYAFLNDIDKLSYSFTMRDNGKLLEIVTPIGSHGSHVANIAAAHFPDNRDRDGMAPGAQIVSMCIGDSRLGSTETGGALMRAFNMCIEMKVDIVNLSYGEAVHLSNEGRVIEAIDNMVNKHGITFLSSAGNNGPALSTGGCPGSTTSSVIGVGACVTNAMSESLYSVRDKVFGNMYPWSSRGPNPDGWLGVSIMAPGGAICGVPKYCAKGNQLMNGTSMSSPNAVGAVSCLISGLKDKNIPISPFRVRMMLENTAMPLDAKISDPFGYGKGLVQIDSAFEYAKNSSFSYIDPDLTGFEVKIGSNGKNIRGIYLRERYETQKAREHIISVTPKFNPSSNVDKQIDFEANCVLTCKDSFVKYPKFLNLPSDGKQFAISVDPTQIPPGTVKYTEILGYETNHKELGALFTIPISIINPLVIDKTGKVSKTLEMIPSVPQRLFIDVPSGCDYFNIKLNNSGNENVSKYILHCVQLLPSTAYRNNETYKFFNMEPDSEVTHTIRVKDNRTVEVCLTKFWNSLGNSNLSYEIEFFGLKPSLGKFDIYSCDLYKSLQLTNSNFNHYTSSPSITLKKMNSTIKPFAAKVESLGPRDLFYDGTQIFKLQLNYNLNIPKATNCEFTLRGLSGMLYESGIDHIFIQIFSDSQRYIHASSSFGDRYPIKLEKGDYKIQVQLRHESDVLLEKYQELPLVVSTKLPKDIDLEIYSSPNGQFSAGAKKISTLSFQPGESKVIYVSTVPFDKLPKEARAGTFLSGPMCFVKNDHTGAKSVVKYLCHYIVTHDPSIKTEKGSLVCALTTKTGNDTKESSIESALLSGLTKATDMKVAKDFLTRLTTEFSEKPEFYHEFLKRIQALKCDDSKLILEACDNILKNVDEDELFKYFGKKQNNTPENDKVKKEMEDKKEAVISAYGAKFNYIVDSNLAISTSKIPKIFRTKFLSTKPTEPEKKDEDKKSEVKESADDSTVSSEVDSATTAYEIVSETGEKYTLADVNEAFTALTKWIEEGDSKILLQTIKYCVANENLGLALKHLNKLQEDKKYANNRDVDKAIIEITETLGWIHISNSISNKFLKKYPVSYRLF</sequence>
<dbReference type="WBParaSite" id="SVE_0730700.1">
    <property type="protein sequence ID" value="SVE_0730700.1"/>
    <property type="gene ID" value="SVE_0730700"/>
</dbReference>
<dbReference type="InterPro" id="IPR046939">
    <property type="entry name" value="TPPII_C_sf"/>
</dbReference>
<evidence type="ECO:0000256" key="9">
    <source>
        <dbReference type="ARBA" id="ARBA00032232"/>
    </source>
</evidence>
<dbReference type="InterPro" id="IPR022229">
    <property type="entry name" value="TPPII_Ig-like-2"/>
</dbReference>
<dbReference type="PRINTS" id="PR00723">
    <property type="entry name" value="SUBTILISIN"/>
</dbReference>
<evidence type="ECO:0000256" key="10">
    <source>
        <dbReference type="PROSITE-ProRule" id="PRU01240"/>
    </source>
</evidence>
<dbReference type="InterPro" id="IPR050131">
    <property type="entry name" value="Peptidase_S8_subtilisin-like"/>
</dbReference>
<evidence type="ECO:0000256" key="8">
    <source>
        <dbReference type="ARBA" id="ARBA00022825"/>
    </source>
</evidence>